<evidence type="ECO:0000313" key="2">
    <source>
        <dbReference type="Proteomes" id="UP000001542"/>
    </source>
</evidence>
<reference evidence="1" key="1">
    <citation type="submission" date="2006-10" db="EMBL/GenBank/DDBJ databases">
        <authorList>
            <person name="Amadeo P."/>
            <person name="Zhao Q."/>
            <person name="Wortman J."/>
            <person name="Fraser-Liggett C."/>
            <person name="Carlton J."/>
        </authorList>
    </citation>
    <scope>NUCLEOTIDE SEQUENCE</scope>
    <source>
        <strain evidence="1">G3</strain>
    </source>
</reference>
<dbReference type="InParanoid" id="A2F3J6"/>
<dbReference type="KEGG" id="tva:4758340"/>
<accession>A2F3J6</accession>
<name>A2F3J6_TRIV3</name>
<dbReference type="EMBL" id="DS113598">
    <property type="protein sequence ID" value="EAY00519.1"/>
    <property type="molecule type" value="Genomic_DNA"/>
</dbReference>
<dbReference type="VEuPathDB" id="TrichDB:TVAGG3_0194210"/>
<reference evidence="1" key="2">
    <citation type="journal article" date="2007" name="Science">
        <title>Draft genome sequence of the sexually transmitted pathogen Trichomonas vaginalis.</title>
        <authorList>
            <person name="Carlton J.M."/>
            <person name="Hirt R.P."/>
            <person name="Silva J.C."/>
            <person name="Delcher A.L."/>
            <person name="Schatz M."/>
            <person name="Zhao Q."/>
            <person name="Wortman J.R."/>
            <person name="Bidwell S.L."/>
            <person name="Alsmark U.C.M."/>
            <person name="Besteiro S."/>
            <person name="Sicheritz-Ponten T."/>
            <person name="Noel C.J."/>
            <person name="Dacks J.B."/>
            <person name="Foster P.G."/>
            <person name="Simillion C."/>
            <person name="Van de Peer Y."/>
            <person name="Miranda-Saavedra D."/>
            <person name="Barton G.J."/>
            <person name="Westrop G.D."/>
            <person name="Mueller S."/>
            <person name="Dessi D."/>
            <person name="Fiori P.L."/>
            <person name="Ren Q."/>
            <person name="Paulsen I."/>
            <person name="Zhang H."/>
            <person name="Bastida-Corcuera F.D."/>
            <person name="Simoes-Barbosa A."/>
            <person name="Brown M.T."/>
            <person name="Hayes R.D."/>
            <person name="Mukherjee M."/>
            <person name="Okumura C.Y."/>
            <person name="Schneider R."/>
            <person name="Smith A.J."/>
            <person name="Vanacova S."/>
            <person name="Villalvazo M."/>
            <person name="Haas B.J."/>
            <person name="Pertea M."/>
            <person name="Feldblyum T.V."/>
            <person name="Utterback T.R."/>
            <person name="Shu C.L."/>
            <person name="Osoegawa K."/>
            <person name="de Jong P.J."/>
            <person name="Hrdy I."/>
            <person name="Horvathova L."/>
            <person name="Zubacova Z."/>
            <person name="Dolezal P."/>
            <person name="Malik S.B."/>
            <person name="Logsdon J.M. Jr."/>
            <person name="Henze K."/>
            <person name="Gupta A."/>
            <person name="Wang C.C."/>
            <person name="Dunne R.L."/>
            <person name="Upcroft J.A."/>
            <person name="Upcroft P."/>
            <person name="White O."/>
            <person name="Salzberg S.L."/>
            <person name="Tang P."/>
            <person name="Chiu C.-H."/>
            <person name="Lee Y.-S."/>
            <person name="Embley T.M."/>
            <person name="Coombs G.H."/>
            <person name="Mottram J.C."/>
            <person name="Tachezy J."/>
            <person name="Fraser-Liggett C.M."/>
            <person name="Johnson P.J."/>
        </authorList>
    </citation>
    <scope>NUCLEOTIDE SEQUENCE [LARGE SCALE GENOMIC DNA]</scope>
    <source>
        <strain evidence="1">G3</strain>
    </source>
</reference>
<protein>
    <submittedName>
        <fullName evidence="1">Uncharacterized protein</fullName>
    </submittedName>
</protein>
<gene>
    <name evidence="1" type="ORF">TVAG_350150</name>
</gene>
<dbReference type="AlphaFoldDB" id="A2F3J6"/>
<dbReference type="Proteomes" id="UP000001542">
    <property type="component" value="Unassembled WGS sequence"/>
</dbReference>
<dbReference type="VEuPathDB" id="TrichDB:TVAG_350150"/>
<proteinExistence type="predicted"/>
<keyword evidence="2" id="KW-1185">Reference proteome</keyword>
<organism evidence="1 2">
    <name type="scientific">Trichomonas vaginalis (strain ATCC PRA-98 / G3)</name>
    <dbReference type="NCBI Taxonomy" id="412133"/>
    <lineage>
        <taxon>Eukaryota</taxon>
        <taxon>Metamonada</taxon>
        <taxon>Parabasalia</taxon>
        <taxon>Trichomonadida</taxon>
        <taxon>Trichomonadidae</taxon>
        <taxon>Trichomonas</taxon>
    </lineage>
</organism>
<sequence length="104" mass="12194">MSSMRSTPKVRGENLPLLENAIMMASNMNYNNNLGVFPRPEEMNKIIISIQEEEDIDKKIITTESEIRDSLLWFNEKNKELMKLVDQYNILKTKVLQLFDNSKE</sequence>
<dbReference type="RefSeq" id="XP_001313448.1">
    <property type="nucleotide sequence ID" value="XM_001313447.1"/>
</dbReference>
<evidence type="ECO:0000313" key="1">
    <source>
        <dbReference type="EMBL" id="EAY00519.1"/>
    </source>
</evidence>